<evidence type="ECO:0000259" key="4">
    <source>
        <dbReference type="PROSITE" id="PS50075"/>
    </source>
</evidence>
<dbReference type="Gene3D" id="1.25.40.10">
    <property type="entry name" value="Tetratricopeptide repeat domain"/>
    <property type="match status" value="3"/>
</dbReference>
<keyword evidence="2" id="KW-0597">Phosphoprotein</keyword>
<evidence type="ECO:0000256" key="1">
    <source>
        <dbReference type="ARBA" id="ARBA00022450"/>
    </source>
</evidence>
<feature type="compositionally biased region" description="Low complexity" evidence="3">
    <location>
        <begin position="662"/>
        <end position="674"/>
    </location>
</feature>
<dbReference type="InterPro" id="IPR036736">
    <property type="entry name" value="ACP-like_sf"/>
</dbReference>
<dbReference type="SMART" id="SM00823">
    <property type="entry name" value="PKS_PP"/>
    <property type="match status" value="1"/>
</dbReference>
<dbReference type="Gene3D" id="1.10.1200.10">
    <property type="entry name" value="ACP-like"/>
    <property type="match status" value="1"/>
</dbReference>
<dbReference type="PANTHER" id="PTHR10098">
    <property type="entry name" value="RAPSYN-RELATED"/>
    <property type="match status" value="1"/>
</dbReference>
<dbReference type="EMBL" id="CAUYUJ010020726">
    <property type="protein sequence ID" value="CAK0900102.1"/>
    <property type="molecule type" value="Genomic_DNA"/>
</dbReference>
<evidence type="ECO:0000313" key="5">
    <source>
        <dbReference type="EMBL" id="CAK0900102.1"/>
    </source>
</evidence>
<feature type="compositionally biased region" description="Basic and acidic residues" evidence="3">
    <location>
        <begin position="679"/>
        <end position="692"/>
    </location>
</feature>
<evidence type="ECO:0000256" key="3">
    <source>
        <dbReference type="SAM" id="MobiDB-lite"/>
    </source>
</evidence>
<dbReference type="InterPro" id="IPR011990">
    <property type="entry name" value="TPR-like_helical_dom_sf"/>
</dbReference>
<protein>
    <recommendedName>
        <fullName evidence="4">Carrier domain-containing protein</fullName>
    </recommendedName>
</protein>
<dbReference type="SUPFAM" id="SSF47336">
    <property type="entry name" value="ACP-like"/>
    <property type="match status" value="1"/>
</dbReference>
<evidence type="ECO:0000256" key="2">
    <source>
        <dbReference type="ARBA" id="ARBA00022553"/>
    </source>
</evidence>
<dbReference type="SUPFAM" id="SSF48452">
    <property type="entry name" value="TPR-like"/>
    <property type="match status" value="4"/>
</dbReference>
<dbReference type="PANTHER" id="PTHR10098:SF108">
    <property type="entry name" value="TETRATRICOPEPTIDE REPEAT PROTEIN 28"/>
    <property type="match status" value="1"/>
</dbReference>
<comment type="caution">
    <text evidence="5">The sequence shown here is derived from an EMBL/GenBank/DDBJ whole genome shotgun (WGS) entry which is preliminary data.</text>
</comment>
<evidence type="ECO:0000313" key="6">
    <source>
        <dbReference type="Proteomes" id="UP001189429"/>
    </source>
</evidence>
<dbReference type="InterPro" id="IPR009081">
    <property type="entry name" value="PP-bd_ACP"/>
</dbReference>
<name>A0ABN9XLJ4_9DINO</name>
<dbReference type="Pfam" id="PF00550">
    <property type="entry name" value="PP-binding"/>
    <property type="match status" value="1"/>
</dbReference>
<feature type="non-terminal residue" evidence="5">
    <location>
        <position position="1"/>
    </location>
</feature>
<proteinExistence type="predicted"/>
<feature type="region of interest" description="Disordered" evidence="3">
    <location>
        <begin position="662"/>
        <end position="692"/>
    </location>
</feature>
<dbReference type="InterPro" id="IPR020806">
    <property type="entry name" value="PKS_PP-bd"/>
</dbReference>
<dbReference type="Proteomes" id="UP001189429">
    <property type="component" value="Unassembled WGS sequence"/>
</dbReference>
<organism evidence="5 6">
    <name type="scientific">Prorocentrum cordatum</name>
    <dbReference type="NCBI Taxonomy" id="2364126"/>
    <lineage>
        <taxon>Eukaryota</taxon>
        <taxon>Sar</taxon>
        <taxon>Alveolata</taxon>
        <taxon>Dinophyceae</taxon>
        <taxon>Prorocentrales</taxon>
        <taxon>Prorocentraceae</taxon>
        <taxon>Prorocentrum</taxon>
    </lineage>
</organism>
<reference evidence="5" key="1">
    <citation type="submission" date="2023-10" db="EMBL/GenBank/DDBJ databases">
        <authorList>
            <person name="Chen Y."/>
            <person name="Shah S."/>
            <person name="Dougan E. K."/>
            <person name="Thang M."/>
            <person name="Chan C."/>
        </authorList>
    </citation>
    <scope>NUCLEOTIDE SEQUENCE [LARGE SCALE GENOMIC DNA]</scope>
</reference>
<keyword evidence="6" id="KW-1185">Reference proteome</keyword>
<feature type="domain" description="Carrier" evidence="4">
    <location>
        <begin position="696"/>
        <end position="771"/>
    </location>
</feature>
<sequence>ATAQQHLRGADFRSGEALAGLALDAELRKAEAAGARARALFQELGDMSGAAEALLVILRSAGALGQAVRARRLVEEALAKARAEGDRCGEGASLLGLAEVQAEQRGSQAAAEALETAGEAVEAWAKSEWAMEELEVTALLLISRLHGRTGGGDHARKRAEEALKLAESTEDIAVRCTQSARVHQRLAVLAVEGGDGKLAREFADNSWRLLREQGSPEAEAEGHLDLARELLRGRFAKEALRESEEALQGFRACKTFRRQEVVALSIVAEAHVMLGEENEAHSTVLKNLTRLEKSSKNASDEAVAYCQYIAAFTYRLAYPYDPNSVKMAQESLENFQDLDNRRMEGVLLRTVALAHQTMKLMDKSLVTIVKALAVFKEVDDLSQWAHTAIQRGRIYIQQREWNAALGMAREAADTFERIGDKVGVAESRLMEASVRFQMERFQDSGDKAFEALKVFQACSWKAGEGFAYTLISDIQIELGNLDKGVAAARRAAEAFKGGSHEEEAATLMLLTRAILQRITAADFRKASFAFHENLKEARESSYKAIELAQRCRSLQLAANVYLAAAEMELLDFRPDMSVVHAAEAREIFQKMGQEAQEAKCLDVQAVAHMQVGMHEKAWHLARGAQDIFERIRDKNGVMQMNQLLERIEKLYVPPRALKKPAQAAAATAAAAAPQPEEDAPQKQKKTGEIRSREQAVDLSDYIQLSMQEALSDLLGDHVELDSPLMASGLSSGMAMAMKGQLEEDFSVMLPSTLLFDYPSVISVAEFIVGKLGTNALPG</sequence>
<accession>A0ABN9XLJ4</accession>
<keyword evidence="1" id="KW-0596">Phosphopantetheine</keyword>
<gene>
    <name evidence="5" type="ORF">PCOR1329_LOCUS77492</name>
</gene>
<dbReference type="PROSITE" id="PS50075">
    <property type="entry name" value="CARRIER"/>
    <property type="match status" value="1"/>
</dbReference>